<evidence type="ECO:0000256" key="6">
    <source>
        <dbReference type="ARBA" id="ARBA00022840"/>
    </source>
</evidence>
<comment type="pathway">
    <text evidence="1 8">Cofactor biosynthesis; (R)-pantothenate biosynthesis; (R)-pantothenate from (R)-pantoate and beta-alanine: step 1/1.</text>
</comment>
<feature type="binding site" evidence="8">
    <location>
        <begin position="186"/>
        <end position="189"/>
    </location>
    <ligand>
        <name>ATP</name>
        <dbReference type="ChEBI" id="CHEBI:30616"/>
    </ligand>
</feature>
<reference evidence="9 10" key="1">
    <citation type="submission" date="2017-05" db="EMBL/GenBank/DDBJ databases">
        <title>Genomic insights into alkan degradation activity of Oleiphilus messinensis.</title>
        <authorList>
            <person name="Kozyavkin S.A."/>
            <person name="Slesarev A.I."/>
            <person name="Golyshin P.N."/>
            <person name="Korzhenkov A."/>
            <person name="Golyshina O.N."/>
            <person name="Toshchakov S.V."/>
        </authorList>
    </citation>
    <scope>NUCLEOTIDE SEQUENCE [LARGE SCALE GENOMIC DNA]</scope>
    <source>
        <strain evidence="9 10">ME102</strain>
    </source>
</reference>
<feature type="binding site" evidence="8">
    <location>
        <position position="61"/>
    </location>
    <ligand>
        <name>beta-alanine</name>
        <dbReference type="ChEBI" id="CHEBI:57966"/>
    </ligand>
</feature>
<sequence>MKTVDTLSELRETIQAERNAGQTIAFVPTMGNLHAGHLSLVDRAHQLADFVVTSIFVNPMQFGANEDLDAYPRTLQEDASQLQAHGNHLLFTPTPEVIYPRGMAQQTQVSVPFLTELHCGASRPGHFNGVTTVVSILFNMVMPDIAVFGEKDYQQLAVIRKMTEDLFFPIKIIGMETARDTDGLALSSRNGYLTPDQRAIAPTLYQTLKNSATQLQQGEIPEQVILAAEQALTRKGFTPDYYNIVDSTSLQPVTPSAPINISDKTVTILAAAFLGQTRLIDNINVTLSS</sequence>
<dbReference type="HAMAP" id="MF_00158">
    <property type="entry name" value="PanC"/>
    <property type="match status" value="1"/>
</dbReference>
<organism evidence="9 10">
    <name type="scientific">Oleiphilus messinensis</name>
    <dbReference type="NCBI Taxonomy" id="141451"/>
    <lineage>
        <taxon>Bacteria</taxon>
        <taxon>Pseudomonadati</taxon>
        <taxon>Pseudomonadota</taxon>
        <taxon>Gammaproteobacteria</taxon>
        <taxon>Oceanospirillales</taxon>
        <taxon>Oleiphilaceae</taxon>
        <taxon>Oleiphilus</taxon>
    </lineage>
</organism>
<keyword evidence="10" id="KW-1185">Reference proteome</keyword>
<dbReference type="AlphaFoldDB" id="A0A1Y0IEA5"/>
<evidence type="ECO:0000256" key="4">
    <source>
        <dbReference type="ARBA" id="ARBA00022655"/>
    </source>
</evidence>
<feature type="binding site" evidence="8">
    <location>
        <position position="178"/>
    </location>
    <ligand>
        <name>ATP</name>
        <dbReference type="ChEBI" id="CHEBI:30616"/>
    </ligand>
</feature>
<dbReference type="Pfam" id="PF02569">
    <property type="entry name" value="Pantoate_ligase"/>
    <property type="match status" value="1"/>
</dbReference>
<dbReference type="NCBIfam" id="TIGR00125">
    <property type="entry name" value="cyt_tran_rel"/>
    <property type="match status" value="1"/>
</dbReference>
<protein>
    <recommendedName>
        <fullName evidence="8">Pantothenate synthetase</fullName>
        <shortName evidence="8">PS</shortName>
        <ecNumber evidence="8">6.3.2.1</ecNumber>
    </recommendedName>
    <alternativeName>
        <fullName evidence="8">Pantoate--beta-alanine ligase</fullName>
    </alternativeName>
    <alternativeName>
        <fullName evidence="8">Pantoate-activating enzyme</fullName>
    </alternativeName>
</protein>
<feature type="binding site" evidence="8">
    <location>
        <begin position="30"/>
        <end position="37"/>
    </location>
    <ligand>
        <name>ATP</name>
        <dbReference type="ChEBI" id="CHEBI:30616"/>
    </ligand>
</feature>
<keyword evidence="3 8" id="KW-0436">Ligase</keyword>
<feature type="binding site" evidence="8">
    <location>
        <position position="155"/>
    </location>
    <ligand>
        <name>(R)-pantoate</name>
        <dbReference type="ChEBI" id="CHEBI:15980"/>
    </ligand>
</feature>
<evidence type="ECO:0000256" key="1">
    <source>
        <dbReference type="ARBA" id="ARBA00004990"/>
    </source>
</evidence>
<feature type="active site" description="Proton donor" evidence="8">
    <location>
        <position position="37"/>
    </location>
</feature>
<evidence type="ECO:0000313" key="10">
    <source>
        <dbReference type="Proteomes" id="UP000196027"/>
    </source>
</evidence>
<dbReference type="UniPathway" id="UPA00028">
    <property type="reaction ID" value="UER00005"/>
</dbReference>
<dbReference type="OrthoDB" id="9773087at2"/>
<dbReference type="GO" id="GO:0005829">
    <property type="term" value="C:cytosol"/>
    <property type="evidence" value="ECO:0007669"/>
    <property type="project" value="TreeGrafter"/>
</dbReference>
<evidence type="ECO:0000256" key="7">
    <source>
        <dbReference type="ARBA" id="ARBA00048258"/>
    </source>
</evidence>
<feature type="binding site" evidence="8">
    <location>
        <begin position="149"/>
        <end position="152"/>
    </location>
    <ligand>
        <name>ATP</name>
        <dbReference type="ChEBI" id="CHEBI:30616"/>
    </ligand>
</feature>
<dbReference type="Gene3D" id="3.30.1300.10">
    <property type="entry name" value="Pantoate-beta-alanine ligase, C-terminal domain"/>
    <property type="match status" value="1"/>
</dbReference>
<comment type="similarity">
    <text evidence="2 8">Belongs to the pantothenate synthetase family.</text>
</comment>
<dbReference type="GO" id="GO:0015940">
    <property type="term" value="P:pantothenate biosynthetic process"/>
    <property type="evidence" value="ECO:0007669"/>
    <property type="project" value="UniProtKB-UniRule"/>
</dbReference>
<comment type="subcellular location">
    <subcellularLocation>
        <location evidence="8">Cytoplasm</location>
    </subcellularLocation>
</comment>
<dbReference type="InterPro" id="IPR014729">
    <property type="entry name" value="Rossmann-like_a/b/a_fold"/>
</dbReference>
<dbReference type="EC" id="6.3.2.1" evidence="8"/>
<dbReference type="InterPro" id="IPR004821">
    <property type="entry name" value="Cyt_trans-like"/>
</dbReference>
<comment type="catalytic activity">
    <reaction evidence="7 8">
        <text>(R)-pantoate + beta-alanine + ATP = (R)-pantothenate + AMP + diphosphate + H(+)</text>
        <dbReference type="Rhea" id="RHEA:10912"/>
        <dbReference type="ChEBI" id="CHEBI:15378"/>
        <dbReference type="ChEBI" id="CHEBI:15980"/>
        <dbReference type="ChEBI" id="CHEBI:29032"/>
        <dbReference type="ChEBI" id="CHEBI:30616"/>
        <dbReference type="ChEBI" id="CHEBI:33019"/>
        <dbReference type="ChEBI" id="CHEBI:57966"/>
        <dbReference type="ChEBI" id="CHEBI:456215"/>
        <dbReference type="EC" id="6.3.2.1"/>
    </reaction>
</comment>
<dbReference type="PANTHER" id="PTHR21299">
    <property type="entry name" value="CYTIDYLATE KINASE/PANTOATE-BETA-ALANINE LIGASE"/>
    <property type="match status" value="1"/>
</dbReference>
<dbReference type="RefSeq" id="WP_087463361.1">
    <property type="nucleotide sequence ID" value="NZ_CP021425.1"/>
</dbReference>
<evidence type="ECO:0000256" key="2">
    <source>
        <dbReference type="ARBA" id="ARBA00009256"/>
    </source>
</evidence>
<accession>A0A1Y0IEA5</accession>
<dbReference type="FunFam" id="3.40.50.620:FF:000013">
    <property type="entry name" value="Pantothenate synthetase"/>
    <property type="match status" value="1"/>
</dbReference>
<dbReference type="NCBIfam" id="TIGR00018">
    <property type="entry name" value="panC"/>
    <property type="match status" value="1"/>
</dbReference>
<dbReference type="EMBL" id="CP021425">
    <property type="protein sequence ID" value="ARU58600.1"/>
    <property type="molecule type" value="Genomic_DNA"/>
</dbReference>
<comment type="function">
    <text evidence="8">Catalyzes the condensation of pantoate with beta-alanine in an ATP-dependent reaction via a pantoyl-adenylate intermediate.</text>
</comment>
<name>A0A1Y0IEA5_9GAMM</name>
<feature type="binding site" evidence="8">
    <location>
        <position position="61"/>
    </location>
    <ligand>
        <name>(R)-pantoate</name>
        <dbReference type="ChEBI" id="CHEBI:15980"/>
    </ligand>
</feature>
<keyword evidence="6 8" id="KW-0067">ATP-binding</keyword>
<dbReference type="SUPFAM" id="SSF52374">
    <property type="entry name" value="Nucleotidylyl transferase"/>
    <property type="match status" value="1"/>
</dbReference>
<evidence type="ECO:0000256" key="5">
    <source>
        <dbReference type="ARBA" id="ARBA00022741"/>
    </source>
</evidence>
<dbReference type="GO" id="GO:0004592">
    <property type="term" value="F:pantoate-beta-alanine ligase activity"/>
    <property type="evidence" value="ECO:0007669"/>
    <property type="project" value="UniProtKB-UniRule"/>
</dbReference>
<comment type="miscellaneous">
    <text evidence="8">The reaction proceeds by a bi uni uni bi ping pong mechanism.</text>
</comment>
<keyword evidence="8" id="KW-0963">Cytoplasm</keyword>
<gene>
    <name evidence="8" type="primary">panC</name>
    <name evidence="9" type="ORF">OLMES_4604</name>
</gene>
<dbReference type="KEGG" id="ome:OLMES_4604"/>
<evidence type="ECO:0000313" key="9">
    <source>
        <dbReference type="EMBL" id="ARU58600.1"/>
    </source>
</evidence>
<keyword evidence="4 8" id="KW-0566">Pantothenate biosynthesis</keyword>
<keyword evidence="5 8" id="KW-0547">Nucleotide-binding</keyword>
<comment type="subunit">
    <text evidence="8">Homodimer.</text>
</comment>
<dbReference type="Gene3D" id="3.40.50.620">
    <property type="entry name" value="HUPs"/>
    <property type="match status" value="1"/>
</dbReference>
<evidence type="ECO:0000256" key="3">
    <source>
        <dbReference type="ARBA" id="ARBA00022598"/>
    </source>
</evidence>
<proteinExistence type="inferred from homology"/>
<dbReference type="CDD" id="cd00560">
    <property type="entry name" value="PanC"/>
    <property type="match status" value="1"/>
</dbReference>
<dbReference type="GO" id="GO:0005524">
    <property type="term" value="F:ATP binding"/>
    <property type="evidence" value="ECO:0007669"/>
    <property type="project" value="UniProtKB-KW"/>
</dbReference>
<dbReference type="InterPro" id="IPR042176">
    <property type="entry name" value="Pantoate_ligase_C"/>
</dbReference>
<dbReference type="InterPro" id="IPR003721">
    <property type="entry name" value="Pantoate_ligase"/>
</dbReference>
<dbReference type="Proteomes" id="UP000196027">
    <property type="component" value="Chromosome"/>
</dbReference>
<dbReference type="PANTHER" id="PTHR21299:SF1">
    <property type="entry name" value="PANTOATE--BETA-ALANINE LIGASE"/>
    <property type="match status" value="1"/>
</dbReference>
<evidence type="ECO:0000256" key="8">
    <source>
        <dbReference type="HAMAP-Rule" id="MF_00158"/>
    </source>
</evidence>